<dbReference type="EMBL" id="KQ979999">
    <property type="protein sequence ID" value="KYN18257.1"/>
    <property type="molecule type" value="Genomic_DNA"/>
</dbReference>
<evidence type="ECO:0000313" key="1">
    <source>
        <dbReference type="EMBL" id="KYN18257.1"/>
    </source>
</evidence>
<proteinExistence type="predicted"/>
<sequence>MKISRVFCDNYPLKRTLTRYTLHAQETYTNTRTREDLQTESAYVRKVKIVQKLEITDNKNIDATTTLHRS</sequence>
<gene>
    <name evidence="1" type="ORF">ALC57_09363</name>
</gene>
<evidence type="ECO:0000313" key="2">
    <source>
        <dbReference type="Proteomes" id="UP000078492"/>
    </source>
</evidence>
<dbReference type="AlphaFoldDB" id="A0A195DZX4"/>
<organism evidence="1 2">
    <name type="scientific">Trachymyrmex cornetzi</name>
    <dbReference type="NCBI Taxonomy" id="471704"/>
    <lineage>
        <taxon>Eukaryota</taxon>
        <taxon>Metazoa</taxon>
        <taxon>Ecdysozoa</taxon>
        <taxon>Arthropoda</taxon>
        <taxon>Hexapoda</taxon>
        <taxon>Insecta</taxon>
        <taxon>Pterygota</taxon>
        <taxon>Neoptera</taxon>
        <taxon>Endopterygota</taxon>
        <taxon>Hymenoptera</taxon>
        <taxon>Apocrita</taxon>
        <taxon>Aculeata</taxon>
        <taxon>Formicoidea</taxon>
        <taxon>Formicidae</taxon>
        <taxon>Myrmicinae</taxon>
        <taxon>Trachymyrmex</taxon>
    </lineage>
</organism>
<keyword evidence="2" id="KW-1185">Reference proteome</keyword>
<protein>
    <submittedName>
        <fullName evidence="1">Uncharacterized protein</fullName>
    </submittedName>
</protein>
<name>A0A195DZX4_9HYME</name>
<dbReference type="Proteomes" id="UP000078492">
    <property type="component" value="Unassembled WGS sequence"/>
</dbReference>
<accession>A0A195DZX4</accession>
<reference evidence="1 2" key="1">
    <citation type="submission" date="2015-09" db="EMBL/GenBank/DDBJ databases">
        <title>Trachymyrmex cornetzi WGS genome.</title>
        <authorList>
            <person name="Nygaard S."/>
            <person name="Hu H."/>
            <person name="Boomsma J."/>
            <person name="Zhang G."/>
        </authorList>
    </citation>
    <scope>NUCLEOTIDE SEQUENCE [LARGE SCALE GENOMIC DNA]</scope>
    <source>
        <strain evidence="1">Tcor2-1</strain>
        <tissue evidence="1">Whole body</tissue>
    </source>
</reference>